<organism evidence="5 7">
    <name type="scientific">Claviceps arundinis</name>
    <dbReference type="NCBI Taxonomy" id="1623583"/>
    <lineage>
        <taxon>Eukaryota</taxon>
        <taxon>Fungi</taxon>
        <taxon>Dikarya</taxon>
        <taxon>Ascomycota</taxon>
        <taxon>Pezizomycotina</taxon>
        <taxon>Sordariomycetes</taxon>
        <taxon>Hypocreomycetidae</taxon>
        <taxon>Hypocreales</taxon>
        <taxon>Clavicipitaceae</taxon>
        <taxon>Claviceps</taxon>
    </lineage>
</organism>
<dbReference type="PANTHER" id="PTHR45614:SF25">
    <property type="entry name" value="MYB PROTEIN"/>
    <property type="match status" value="1"/>
</dbReference>
<evidence type="ECO:0000313" key="6">
    <source>
        <dbReference type="Proteomes" id="UP000742024"/>
    </source>
</evidence>
<evidence type="ECO:0000256" key="1">
    <source>
        <dbReference type="SAM" id="MobiDB-lite"/>
    </source>
</evidence>
<comment type="caution">
    <text evidence="5">The sequence shown here is derived from an EMBL/GenBank/DDBJ whole genome shotgun (WGS) entry which is preliminary data.</text>
</comment>
<feature type="domain" description="HTH myb-type" evidence="3">
    <location>
        <begin position="20"/>
        <end position="69"/>
    </location>
</feature>
<name>A0A9P7MMH0_9HYPO</name>
<evidence type="ECO:0000313" key="7">
    <source>
        <dbReference type="Proteomes" id="UP000784919"/>
    </source>
</evidence>
<evidence type="ECO:0000313" key="4">
    <source>
        <dbReference type="EMBL" id="KAG5954096.1"/>
    </source>
</evidence>
<evidence type="ECO:0008006" key="8">
    <source>
        <dbReference type="Google" id="ProtNLM"/>
    </source>
</evidence>
<gene>
    <name evidence="5" type="ORF">E4U56_005727</name>
    <name evidence="4" type="ORF">E4U57_004810</name>
</gene>
<dbReference type="CDD" id="cd00167">
    <property type="entry name" value="SANT"/>
    <property type="match status" value="2"/>
</dbReference>
<dbReference type="PANTHER" id="PTHR45614">
    <property type="entry name" value="MYB PROTEIN-RELATED"/>
    <property type="match status" value="1"/>
</dbReference>
<evidence type="ECO:0000259" key="2">
    <source>
        <dbReference type="PROSITE" id="PS50090"/>
    </source>
</evidence>
<feature type="region of interest" description="Disordered" evidence="1">
    <location>
        <begin position="129"/>
        <end position="153"/>
    </location>
</feature>
<proteinExistence type="predicted"/>
<dbReference type="PROSITE" id="PS51294">
    <property type="entry name" value="HTH_MYB"/>
    <property type="match status" value="2"/>
</dbReference>
<dbReference type="SUPFAM" id="SSF46689">
    <property type="entry name" value="Homeodomain-like"/>
    <property type="match status" value="1"/>
</dbReference>
<feature type="domain" description="Myb-like" evidence="2">
    <location>
        <begin position="14"/>
        <end position="65"/>
    </location>
</feature>
<dbReference type="Proteomes" id="UP000742024">
    <property type="component" value="Unassembled WGS sequence"/>
</dbReference>
<dbReference type="SMART" id="SM00717">
    <property type="entry name" value="SANT"/>
    <property type="match status" value="2"/>
</dbReference>
<dbReference type="InterPro" id="IPR001005">
    <property type="entry name" value="SANT/Myb"/>
</dbReference>
<dbReference type="GO" id="GO:0000278">
    <property type="term" value="P:mitotic cell cycle"/>
    <property type="evidence" value="ECO:0007669"/>
    <property type="project" value="TreeGrafter"/>
</dbReference>
<dbReference type="EMBL" id="SRPS01000418">
    <property type="protein sequence ID" value="KAG5958212.1"/>
    <property type="molecule type" value="Genomic_DNA"/>
</dbReference>
<dbReference type="GO" id="GO:0000978">
    <property type="term" value="F:RNA polymerase II cis-regulatory region sequence-specific DNA binding"/>
    <property type="evidence" value="ECO:0007669"/>
    <property type="project" value="TreeGrafter"/>
</dbReference>
<feature type="compositionally biased region" description="Basic and acidic residues" evidence="1">
    <location>
        <begin position="129"/>
        <end position="140"/>
    </location>
</feature>
<protein>
    <recommendedName>
        <fullName evidence="8">MYB transcription factor</fullName>
    </recommendedName>
</protein>
<dbReference type="InterPro" id="IPR017930">
    <property type="entry name" value="Myb_dom"/>
</dbReference>
<evidence type="ECO:0000259" key="3">
    <source>
        <dbReference type="PROSITE" id="PS51294"/>
    </source>
</evidence>
<reference evidence="5 6" key="1">
    <citation type="journal article" date="2020" name="bioRxiv">
        <title>Whole genome comparisons of ergot fungi reveals the divergence and evolution of species within the genus Claviceps are the result of varying mechanisms driving genome evolution and host range expansion.</title>
        <authorList>
            <person name="Wyka S.A."/>
            <person name="Mondo S.J."/>
            <person name="Liu M."/>
            <person name="Dettman J."/>
            <person name="Nalam V."/>
            <person name="Broders K.D."/>
        </authorList>
    </citation>
    <scope>NUCLEOTIDE SEQUENCE</scope>
    <source>
        <strain evidence="5">CCC 1102</strain>
        <strain evidence="4 6">LM583</strain>
    </source>
</reference>
<dbReference type="AlphaFoldDB" id="A0A9P7MMH0"/>
<dbReference type="InterPro" id="IPR050560">
    <property type="entry name" value="MYB_TF"/>
</dbReference>
<dbReference type="Proteomes" id="UP000784919">
    <property type="component" value="Unassembled WGS sequence"/>
</dbReference>
<dbReference type="Gene3D" id="1.10.10.60">
    <property type="entry name" value="Homeodomain-like"/>
    <property type="match status" value="2"/>
</dbReference>
<feature type="domain" description="Myb-like" evidence="2">
    <location>
        <begin position="66"/>
        <end position="116"/>
    </location>
</feature>
<dbReference type="GO" id="GO:0000981">
    <property type="term" value="F:DNA-binding transcription factor activity, RNA polymerase II-specific"/>
    <property type="evidence" value="ECO:0007669"/>
    <property type="project" value="TreeGrafter"/>
</dbReference>
<evidence type="ECO:0000313" key="5">
    <source>
        <dbReference type="EMBL" id="KAG5958212.1"/>
    </source>
</evidence>
<dbReference type="Pfam" id="PF00249">
    <property type="entry name" value="Myb_DNA-binding"/>
    <property type="match status" value="2"/>
</dbReference>
<dbReference type="OrthoDB" id="2143914at2759"/>
<dbReference type="InterPro" id="IPR009057">
    <property type="entry name" value="Homeodomain-like_sf"/>
</dbReference>
<dbReference type="PROSITE" id="PS50090">
    <property type="entry name" value="MYB_LIKE"/>
    <property type="match status" value="2"/>
</dbReference>
<dbReference type="GO" id="GO:0005634">
    <property type="term" value="C:nucleus"/>
    <property type="evidence" value="ECO:0007669"/>
    <property type="project" value="TreeGrafter"/>
</dbReference>
<dbReference type="GO" id="GO:0045944">
    <property type="term" value="P:positive regulation of transcription by RNA polymerase II"/>
    <property type="evidence" value="ECO:0007669"/>
    <property type="project" value="TreeGrafter"/>
</dbReference>
<keyword evidence="6" id="KW-1185">Reference proteome</keyword>
<sequence>MDALVSVAARPRVKVTPRYGPWSPDEDRLLTAKVDEKGTRDWVGISGHVGTRTAKQCRERWHQNLKPDLNRSPITREEGRVILDWLRRKGPQWAEIARHLGNRSDNAVKNWYHSHQKKIKREESAMELRRRRASPQDDAHQVSSPMRHSAHSSDFCFSNESLELPPILGEDEKQRQNQWLPGIRSFFDLGRRDRQEPVPRGDV</sequence>
<dbReference type="EMBL" id="SRPR01000369">
    <property type="protein sequence ID" value="KAG5954096.1"/>
    <property type="molecule type" value="Genomic_DNA"/>
</dbReference>
<accession>A0A9P7MMH0</accession>
<feature type="domain" description="HTH myb-type" evidence="3">
    <location>
        <begin position="70"/>
        <end position="120"/>
    </location>
</feature>